<organism evidence="2 3">
    <name type="scientific">Zhihengliuella salsuginis</name>
    <dbReference type="NCBI Taxonomy" id="578222"/>
    <lineage>
        <taxon>Bacteria</taxon>
        <taxon>Bacillati</taxon>
        <taxon>Actinomycetota</taxon>
        <taxon>Actinomycetes</taxon>
        <taxon>Micrococcales</taxon>
        <taxon>Micrococcaceae</taxon>
        <taxon>Zhihengliuella</taxon>
    </lineage>
</organism>
<dbReference type="PANTHER" id="PTHR12126">
    <property type="entry name" value="NADH-UBIQUINONE OXIDOREDUCTASE 39 KDA SUBUNIT-RELATED"/>
    <property type="match status" value="1"/>
</dbReference>
<dbReference type="InterPro" id="IPR051207">
    <property type="entry name" value="ComplexI_NDUFA9_subunit"/>
</dbReference>
<dbReference type="Proteomes" id="UP000642819">
    <property type="component" value="Unassembled WGS sequence"/>
</dbReference>
<dbReference type="RefSeq" id="WP_189349351.1">
    <property type="nucleotide sequence ID" value="NZ_BMXK01000005.1"/>
</dbReference>
<evidence type="ECO:0000259" key="1">
    <source>
        <dbReference type="Pfam" id="PF13460"/>
    </source>
</evidence>
<keyword evidence="3" id="KW-1185">Reference proteome</keyword>
<dbReference type="InterPro" id="IPR016040">
    <property type="entry name" value="NAD(P)-bd_dom"/>
</dbReference>
<sequence>MGSAPIVVTGGTGTLGRAVVSEIERRGHRVRVLSRSPTPPSLPAGREWASADLLTGDSADVARAFAGAETVVHCATTLNGDRDVTVAQQVLAACAAAGVRHFVLVSIVGIDRIPLAYYRGKLEVERLVAASGVPATIQRATQFHDLVRALFAQLSRLPVLFVPDVNFQSVDVADVAARLADVACRGPQGRVADVGGPRVDCSLDMARAFVAASGLRRKIAPVRLPRFLQRGAVRAIADGGNLVDDGAPRGTTTFADYLSAHPAPAAREYRNA</sequence>
<protein>
    <submittedName>
        <fullName evidence="2">Nucleotide-diphosphate-sugar epimerase</fullName>
    </submittedName>
</protein>
<dbReference type="Pfam" id="PF13460">
    <property type="entry name" value="NAD_binding_10"/>
    <property type="match status" value="1"/>
</dbReference>
<comment type="caution">
    <text evidence="2">The sequence shown here is derived from an EMBL/GenBank/DDBJ whole genome shotgun (WGS) entry which is preliminary data.</text>
</comment>
<accession>A0ABQ3GJ17</accession>
<evidence type="ECO:0000313" key="3">
    <source>
        <dbReference type="Proteomes" id="UP000642819"/>
    </source>
</evidence>
<dbReference type="PANTHER" id="PTHR12126:SF11">
    <property type="entry name" value="NADH DEHYDROGENASE [UBIQUINONE] 1 ALPHA SUBCOMPLEX SUBUNIT 9, MITOCHONDRIAL"/>
    <property type="match status" value="1"/>
</dbReference>
<name>A0ABQ3GJ17_9MICC</name>
<reference evidence="3" key="1">
    <citation type="journal article" date="2019" name="Int. J. Syst. Evol. Microbiol.">
        <title>The Global Catalogue of Microorganisms (GCM) 10K type strain sequencing project: providing services to taxonomists for standard genome sequencing and annotation.</title>
        <authorList>
            <consortium name="The Broad Institute Genomics Platform"/>
            <consortium name="The Broad Institute Genome Sequencing Center for Infectious Disease"/>
            <person name="Wu L."/>
            <person name="Ma J."/>
        </authorList>
    </citation>
    <scope>NUCLEOTIDE SEQUENCE [LARGE SCALE GENOMIC DNA]</scope>
    <source>
        <strain evidence="3">KCTC 19466</strain>
    </source>
</reference>
<dbReference type="EMBL" id="BMXK01000005">
    <property type="protein sequence ID" value="GHD05002.1"/>
    <property type="molecule type" value="Genomic_DNA"/>
</dbReference>
<feature type="domain" description="NAD(P)-binding" evidence="1">
    <location>
        <begin position="10"/>
        <end position="147"/>
    </location>
</feature>
<dbReference type="SUPFAM" id="SSF51735">
    <property type="entry name" value="NAD(P)-binding Rossmann-fold domains"/>
    <property type="match status" value="1"/>
</dbReference>
<dbReference type="Gene3D" id="3.40.50.720">
    <property type="entry name" value="NAD(P)-binding Rossmann-like Domain"/>
    <property type="match status" value="1"/>
</dbReference>
<dbReference type="InterPro" id="IPR036291">
    <property type="entry name" value="NAD(P)-bd_dom_sf"/>
</dbReference>
<evidence type="ECO:0000313" key="2">
    <source>
        <dbReference type="EMBL" id="GHD05002.1"/>
    </source>
</evidence>
<proteinExistence type="predicted"/>
<gene>
    <name evidence="2" type="ORF">GCM10008096_13210</name>
</gene>